<gene>
    <name evidence="2" type="ORF">TU86_02795</name>
</gene>
<dbReference type="STRING" id="1608994.TU86_02795"/>
<comment type="caution">
    <text evidence="2">The sequence shown here is derived from an EMBL/GenBank/DDBJ whole genome shotgun (WGS) entry which is preliminary data.</text>
</comment>
<name>A0A0J6IUJ3_9PSED</name>
<sequence length="266" mass="30315">MRAPRYSAPRRLTGQQLKNPLLRMAFSRLSRIGDLRGQYLRDLDTIHGGRRTRSEKFDALAKAAEQLLLRLDLATGVLGWLDIERGQYFLNTQCGVAEDCDMSPASLNRLMHSLDLAGYVYRRIEKVRLDEKDEAGLNLVRTRVLVRFTEKFFADLGVRYLWYRAKKAAIKRRERELHQVSGLRAARQEKASLEEFRRQQSRSNWEKSEARKAAHVHGGSVVMTPSRGSGRGVKPALEPDKSSGGLGESMARLLRNVQVKKDIPQN</sequence>
<proteinExistence type="predicted"/>
<dbReference type="AlphaFoldDB" id="A0A0J6IUJ3"/>
<protein>
    <submittedName>
        <fullName evidence="2">Uncharacterized protein</fullName>
    </submittedName>
</protein>
<organism evidence="2 3">
    <name type="scientific">Pseudomonas weihenstephanensis</name>
    <dbReference type="NCBI Taxonomy" id="1608994"/>
    <lineage>
        <taxon>Bacteria</taxon>
        <taxon>Pseudomonadati</taxon>
        <taxon>Pseudomonadota</taxon>
        <taxon>Gammaproteobacteria</taxon>
        <taxon>Pseudomonadales</taxon>
        <taxon>Pseudomonadaceae</taxon>
        <taxon>Pseudomonas</taxon>
    </lineage>
</organism>
<evidence type="ECO:0000256" key="1">
    <source>
        <dbReference type="SAM" id="MobiDB-lite"/>
    </source>
</evidence>
<dbReference type="EMBL" id="JYLF01000001">
    <property type="protein sequence ID" value="KMN15978.1"/>
    <property type="molecule type" value="Genomic_DNA"/>
</dbReference>
<dbReference type="PATRIC" id="fig|1608994.3.peg.1134"/>
<evidence type="ECO:0000313" key="2">
    <source>
        <dbReference type="EMBL" id="KMN15978.1"/>
    </source>
</evidence>
<feature type="compositionally biased region" description="Basic and acidic residues" evidence="1">
    <location>
        <begin position="194"/>
        <end position="212"/>
    </location>
</feature>
<accession>A0A0J6IUJ3</accession>
<feature type="region of interest" description="Disordered" evidence="1">
    <location>
        <begin position="194"/>
        <end position="250"/>
    </location>
</feature>
<evidence type="ECO:0000313" key="3">
    <source>
        <dbReference type="Proteomes" id="UP000036325"/>
    </source>
</evidence>
<dbReference type="Proteomes" id="UP000036325">
    <property type="component" value="Unassembled WGS sequence"/>
</dbReference>
<reference evidence="2 3" key="1">
    <citation type="submission" date="2015-02" db="EMBL/GenBank/DDBJ databases">
        <title>Pseudomonas helleri sp. nov. and Pseudomonas weihenstephanensis sp. nov., isolated from raw cows milk.</title>
        <authorList>
            <person name="von Neubeck M."/>
            <person name="Huptas C."/>
            <person name="Wenning M."/>
            <person name="Scherer S."/>
        </authorList>
    </citation>
    <scope>NUCLEOTIDE SEQUENCE [LARGE SCALE GENOMIC DNA]</scope>
    <source>
        <strain evidence="2 3">DSM 29166</strain>
    </source>
</reference>